<evidence type="ECO:0000256" key="7">
    <source>
        <dbReference type="ARBA" id="ARBA00023136"/>
    </source>
</evidence>
<reference evidence="10" key="1">
    <citation type="submission" date="2019-08" db="EMBL/GenBank/DDBJ databases">
        <authorList>
            <person name="Kucharzyk K."/>
            <person name="Murdoch R.W."/>
            <person name="Higgins S."/>
            <person name="Loffler F."/>
        </authorList>
    </citation>
    <scope>NUCLEOTIDE SEQUENCE</scope>
</reference>
<dbReference type="SUPFAM" id="SSF53850">
    <property type="entry name" value="Periplasmic binding protein-like II"/>
    <property type="match status" value="1"/>
</dbReference>
<feature type="transmembrane region" description="Helical" evidence="8">
    <location>
        <begin position="554"/>
        <end position="578"/>
    </location>
</feature>
<keyword evidence="4" id="KW-0762">Sugar transport</keyword>
<evidence type="ECO:0000256" key="8">
    <source>
        <dbReference type="SAM" id="Phobius"/>
    </source>
</evidence>
<dbReference type="Gene3D" id="1.10.3720.10">
    <property type="entry name" value="MetI-like"/>
    <property type="match status" value="1"/>
</dbReference>
<evidence type="ECO:0000256" key="2">
    <source>
        <dbReference type="ARBA" id="ARBA00022448"/>
    </source>
</evidence>
<keyword evidence="6 8" id="KW-1133">Transmembrane helix</keyword>
<protein>
    <recommendedName>
        <fullName evidence="9">ABC transmembrane type-1 domain-containing protein</fullName>
    </recommendedName>
</protein>
<comment type="subcellular location">
    <subcellularLocation>
        <location evidence="1">Cell membrane</location>
        <topology evidence="1">Multi-pass membrane protein</topology>
    </subcellularLocation>
</comment>
<dbReference type="GO" id="GO:1990060">
    <property type="term" value="C:maltose transport complex"/>
    <property type="evidence" value="ECO:0007669"/>
    <property type="project" value="TreeGrafter"/>
</dbReference>
<dbReference type="PANTHER" id="PTHR47314:SF1">
    <property type="entry name" value="MALTOSE_MALTODEXTRIN TRANSPORT SYSTEM PERMEASE PROTEIN MALF"/>
    <property type="match status" value="1"/>
</dbReference>
<dbReference type="InterPro" id="IPR035906">
    <property type="entry name" value="MetI-like_sf"/>
</dbReference>
<dbReference type="Pfam" id="PF01547">
    <property type="entry name" value="SBP_bac_1"/>
    <property type="match status" value="1"/>
</dbReference>
<feature type="transmembrane region" description="Helical" evidence="8">
    <location>
        <begin position="756"/>
        <end position="775"/>
    </location>
</feature>
<proteinExistence type="predicted"/>
<name>A0A644XGR8_9ZZZZ</name>
<dbReference type="InterPro" id="IPR006059">
    <property type="entry name" value="SBP"/>
</dbReference>
<evidence type="ECO:0000256" key="4">
    <source>
        <dbReference type="ARBA" id="ARBA00022597"/>
    </source>
</evidence>
<dbReference type="PROSITE" id="PS50928">
    <property type="entry name" value="ABC_TM1"/>
    <property type="match status" value="1"/>
</dbReference>
<keyword evidence="2" id="KW-0813">Transport</keyword>
<dbReference type="EMBL" id="VSSQ01002364">
    <property type="protein sequence ID" value="MPM14961.1"/>
    <property type="molecule type" value="Genomic_DNA"/>
</dbReference>
<dbReference type="PANTHER" id="PTHR47314">
    <property type="entry name" value="MALTOSE/MALTODEXTRIN TRANSPORT SYSTEM PERMEASE PROTEIN MALF"/>
    <property type="match status" value="1"/>
</dbReference>
<dbReference type="Gene3D" id="3.40.190.10">
    <property type="entry name" value="Periplasmic binding protein-like II"/>
    <property type="match status" value="2"/>
</dbReference>
<feature type="transmembrane region" description="Helical" evidence="8">
    <location>
        <begin position="492"/>
        <end position="514"/>
    </location>
</feature>
<sequence>MKRKAALCLLTAAIAAVSFALPSSVARAEGGGEQSDSGSASAETVKVWFGANEEENAVLEEIAERFEQETGIAVEVVARRAIFDAPTDLVNYAQLEEAPDIVYIQAPDIGTLVRSGFLEPLDFSAETKSRFTDVAFSAFTLDGLCYGVGYNNSTSGLLYNKALISKDELPKTWDEFFSTAERLTIPDGSGGYSQFGTLLNARNMWFVYPIIKEYGGYYYGQLADGTYNPYDVGLDSAGMLSYVEKIKELQAKGLILGTRVASESNIVSAFGEGKVAMMLYGLWSADYLKGLGLDYGIAPLPAQSDGEPSKPLTTVEGFVVNHYSRHPDAAKQFLNFMLEDDNQQLLVEAGNGGAQKTGARNPTNRSVVASDYIQSDEILKNLSAIGENSEPFPNIPEGTIWYNYTTTAFGTIFYGDSSGKAVDAEAKLHELANAVRADVARMNEQTERVDIPWWAFAVSGVLFVLGVSLAFFRRQKRRPLEVHTRYPKGSALIGWGLMTPLICLLALFYIYPILHNIALSLTNYSSIHLTDYEYVGVANYKNILTEGVQGLLSMLLWTVLFAVSVVTLAFILGTFIATLLERVNLRVSHAYRVVFILPWVIPTVITLLMWQGLLETDGGLVNQLLGLVGIPGVPWLSDPVWARVSSILVMVWFAFPYFMVVAFGILKSIPRDYFEAARIDGASNAHIFRSITLPIVFKAMKPTLIMSLIMQFNQFAIYLLTQGGPASDKLGAPGATDLLITYIFNTAFNTGSYAKAAAYSVILFLFIGTFSLVAMNRGSRKEAD</sequence>
<evidence type="ECO:0000259" key="9">
    <source>
        <dbReference type="PROSITE" id="PS50928"/>
    </source>
</evidence>
<dbReference type="SUPFAM" id="SSF160964">
    <property type="entry name" value="MalF N-terminal region-like"/>
    <property type="match status" value="1"/>
</dbReference>
<dbReference type="CDD" id="cd06261">
    <property type="entry name" value="TM_PBP2"/>
    <property type="match status" value="1"/>
</dbReference>
<gene>
    <name evidence="10" type="ORF">SDC9_61325</name>
</gene>
<keyword evidence="7 8" id="KW-0472">Membrane</keyword>
<comment type="caution">
    <text evidence="10">The sequence shown here is derived from an EMBL/GenBank/DDBJ whole genome shotgun (WGS) entry which is preliminary data.</text>
</comment>
<feature type="transmembrane region" description="Helical" evidence="8">
    <location>
        <begin position="590"/>
        <end position="610"/>
    </location>
</feature>
<evidence type="ECO:0000313" key="10">
    <source>
        <dbReference type="EMBL" id="MPM14961.1"/>
    </source>
</evidence>
<keyword evidence="5 8" id="KW-0812">Transmembrane</keyword>
<organism evidence="10">
    <name type="scientific">bioreactor metagenome</name>
    <dbReference type="NCBI Taxonomy" id="1076179"/>
    <lineage>
        <taxon>unclassified sequences</taxon>
        <taxon>metagenomes</taxon>
        <taxon>ecological metagenomes</taxon>
    </lineage>
</organism>
<dbReference type="InterPro" id="IPR000515">
    <property type="entry name" value="MetI-like"/>
</dbReference>
<evidence type="ECO:0000256" key="3">
    <source>
        <dbReference type="ARBA" id="ARBA00022475"/>
    </source>
</evidence>
<feature type="transmembrane region" description="Helical" evidence="8">
    <location>
        <begin position="451"/>
        <end position="472"/>
    </location>
</feature>
<dbReference type="GO" id="GO:0042956">
    <property type="term" value="P:maltodextrin transmembrane transport"/>
    <property type="evidence" value="ECO:0007669"/>
    <property type="project" value="TreeGrafter"/>
</dbReference>
<evidence type="ECO:0000256" key="6">
    <source>
        <dbReference type="ARBA" id="ARBA00022989"/>
    </source>
</evidence>
<dbReference type="GO" id="GO:0015423">
    <property type="term" value="F:ABC-type maltose transporter activity"/>
    <property type="evidence" value="ECO:0007669"/>
    <property type="project" value="TreeGrafter"/>
</dbReference>
<evidence type="ECO:0000256" key="1">
    <source>
        <dbReference type="ARBA" id="ARBA00004651"/>
    </source>
</evidence>
<keyword evidence="3" id="KW-1003">Cell membrane</keyword>
<dbReference type="AlphaFoldDB" id="A0A644XGR8"/>
<accession>A0A644XGR8</accession>
<evidence type="ECO:0000256" key="5">
    <source>
        <dbReference type="ARBA" id="ARBA00022692"/>
    </source>
</evidence>
<feature type="transmembrane region" description="Helical" evidence="8">
    <location>
        <begin position="640"/>
        <end position="666"/>
    </location>
</feature>
<feature type="domain" description="ABC transmembrane type-1" evidence="9">
    <location>
        <begin position="555"/>
        <end position="774"/>
    </location>
</feature>
<dbReference type="SUPFAM" id="SSF161098">
    <property type="entry name" value="MetI-like"/>
    <property type="match status" value="1"/>
</dbReference>
<dbReference type="Pfam" id="PF00528">
    <property type="entry name" value="BPD_transp_1"/>
    <property type="match status" value="1"/>
</dbReference>